<reference evidence="3 5" key="1">
    <citation type="submission" date="2018-08" db="EMBL/GenBank/DDBJ databases">
        <title>The first complete genome of Treponema rectale (CHPAT), a commensal spirochete of the bovine rectum.</title>
        <authorList>
            <person name="Staton G.J."/>
            <person name="Clegg S.R."/>
            <person name="Carter S.D."/>
            <person name="Radford A.D."/>
            <person name="Darby A."/>
            <person name="Hall N."/>
            <person name="Birtles R.J."/>
            <person name="Evans N.J."/>
        </authorList>
    </citation>
    <scope>NUCLEOTIDE SEQUENCE [LARGE SCALE GENOMIC DNA]</scope>
    <source>
        <strain evidence="3 5">CHPA</strain>
    </source>
</reference>
<proteinExistence type="predicted"/>
<keyword evidence="4" id="KW-1185">Reference proteome</keyword>
<evidence type="ECO:0000313" key="5">
    <source>
        <dbReference type="Proteomes" id="UP000593591"/>
    </source>
</evidence>
<feature type="transmembrane region" description="Helical" evidence="1">
    <location>
        <begin position="193"/>
        <end position="215"/>
    </location>
</feature>
<keyword evidence="1" id="KW-0812">Transmembrane</keyword>
<reference evidence="2 4" key="2">
    <citation type="submission" date="2020-08" db="EMBL/GenBank/DDBJ databases">
        <title>Genomic Encyclopedia of Type Strains, Phase IV (KMG-IV): sequencing the most valuable type-strain genomes for metagenomic binning, comparative biology and taxonomic classification.</title>
        <authorList>
            <person name="Goeker M."/>
        </authorList>
    </citation>
    <scope>NUCLEOTIDE SEQUENCE [LARGE SCALE GENOMIC DNA]</scope>
    <source>
        <strain evidence="2 4">DSM 103679</strain>
    </source>
</reference>
<gene>
    <name evidence="3" type="ORF">DYE49_06475</name>
    <name evidence="2" type="ORF">HNP77_000519</name>
</gene>
<keyword evidence="1" id="KW-1133">Transmembrane helix</keyword>
<evidence type="ECO:0000256" key="1">
    <source>
        <dbReference type="SAM" id="Phobius"/>
    </source>
</evidence>
<organism evidence="2 4">
    <name type="scientific">Treponema rectale</name>
    <dbReference type="NCBI Taxonomy" id="744512"/>
    <lineage>
        <taxon>Bacteria</taxon>
        <taxon>Pseudomonadati</taxon>
        <taxon>Spirochaetota</taxon>
        <taxon>Spirochaetia</taxon>
        <taxon>Spirochaetales</taxon>
        <taxon>Treponemataceae</taxon>
        <taxon>Treponema</taxon>
    </lineage>
</organism>
<dbReference type="Proteomes" id="UP000593591">
    <property type="component" value="Chromosome"/>
</dbReference>
<evidence type="ECO:0000313" key="4">
    <source>
        <dbReference type="Proteomes" id="UP000578697"/>
    </source>
</evidence>
<protein>
    <submittedName>
        <fullName evidence="2">Uncharacterized protein</fullName>
    </submittedName>
</protein>
<dbReference type="RefSeq" id="WP_184651603.1">
    <property type="nucleotide sequence ID" value="NZ_JACHFR010000001.1"/>
</dbReference>
<dbReference type="EMBL" id="JACHFR010000001">
    <property type="protein sequence ID" value="MBB5218175.1"/>
    <property type="molecule type" value="Genomic_DNA"/>
</dbReference>
<dbReference type="AlphaFoldDB" id="A0A840SBL2"/>
<name>A0A840SBL2_9SPIR</name>
<dbReference type="EMBL" id="CP031517">
    <property type="protein sequence ID" value="QOS40120.1"/>
    <property type="molecule type" value="Genomic_DNA"/>
</dbReference>
<sequence length="334" mass="37639">MKKKSNVKIVSPYEVQHYLFSFPGIRKRSEETAVRMAVKSMYPGNTDVCTDYISGKNSAVAFAVSKDKLSEYLKSDSVIFAAPQLIQKKVPTGTVLCIFEDCILVQVTNDRNIVFLKTYNRNENILDAVKEELSGKKIDLGEIRIFSAAEHVWPEIQEYASDNGVLIEPMEKLLSKKSRKIPSLFSVNRTSSYAGIIFFIFTCALLTACILTFIYRKHRMQSLENVFVNNSRILEKLQKQKIKVSETDEDYNTKEKLIFGAGCVLSELQKIDNTMVLDSFRLRENSFTAEGRCGSAAVLMKSIKSSVLFDSVVLKNVRPGESGDNFVLEAKIAE</sequence>
<evidence type="ECO:0000313" key="2">
    <source>
        <dbReference type="EMBL" id="MBB5218175.1"/>
    </source>
</evidence>
<dbReference type="KEGG" id="trc:DYE49_06475"/>
<dbReference type="Proteomes" id="UP000578697">
    <property type="component" value="Unassembled WGS sequence"/>
</dbReference>
<keyword evidence="1" id="KW-0472">Membrane</keyword>
<evidence type="ECO:0000313" key="3">
    <source>
        <dbReference type="EMBL" id="QOS40120.1"/>
    </source>
</evidence>
<accession>A0A840SBL2</accession>